<dbReference type="SUPFAM" id="SSF58104">
    <property type="entry name" value="Methyl-accepting chemotaxis protein (MCP) signaling domain"/>
    <property type="match status" value="1"/>
</dbReference>
<feature type="domain" description="HAMP" evidence="9">
    <location>
        <begin position="226"/>
        <end position="278"/>
    </location>
</feature>
<keyword evidence="1 7" id="KW-0812">Transmembrane</keyword>
<proteinExistence type="inferred from homology"/>
<comment type="similarity">
    <text evidence="4">Belongs to the methyl-accepting chemotaxis (MCP) protein family.</text>
</comment>
<dbReference type="InterPro" id="IPR004089">
    <property type="entry name" value="MCPsignal_dom"/>
</dbReference>
<evidence type="ECO:0000256" key="6">
    <source>
        <dbReference type="SAM" id="MobiDB-lite"/>
    </source>
</evidence>
<dbReference type="Gene3D" id="1.10.287.950">
    <property type="entry name" value="Methyl-accepting chemotaxis protein"/>
    <property type="match status" value="1"/>
</dbReference>
<feature type="compositionally biased region" description="Low complexity" evidence="6">
    <location>
        <begin position="432"/>
        <end position="446"/>
    </location>
</feature>
<keyword evidence="2 7" id="KW-1133">Transmembrane helix</keyword>
<comment type="caution">
    <text evidence="10">The sequence shown here is derived from an EMBL/GenBank/DDBJ whole genome shotgun (WGS) entry which is preliminary data.</text>
</comment>
<evidence type="ECO:0000256" key="3">
    <source>
        <dbReference type="ARBA" id="ARBA00023224"/>
    </source>
</evidence>
<feature type="transmembrane region" description="Helical" evidence="7">
    <location>
        <begin position="204"/>
        <end position="225"/>
    </location>
</feature>
<dbReference type="EMBL" id="BSUO01000001">
    <property type="protein sequence ID" value="GMA38255.1"/>
    <property type="molecule type" value="Genomic_DNA"/>
</dbReference>
<feature type="region of interest" description="Disordered" evidence="6">
    <location>
        <begin position="404"/>
        <end position="511"/>
    </location>
</feature>
<evidence type="ECO:0000313" key="10">
    <source>
        <dbReference type="EMBL" id="GMA38255.1"/>
    </source>
</evidence>
<dbReference type="Pfam" id="PF00015">
    <property type="entry name" value="MCPsignal"/>
    <property type="match status" value="1"/>
</dbReference>
<feature type="compositionally biased region" description="Low complexity" evidence="6">
    <location>
        <begin position="454"/>
        <end position="464"/>
    </location>
</feature>
<feature type="compositionally biased region" description="Pro residues" evidence="6">
    <location>
        <begin position="465"/>
        <end position="481"/>
    </location>
</feature>
<evidence type="ECO:0000256" key="5">
    <source>
        <dbReference type="PROSITE-ProRule" id="PRU00284"/>
    </source>
</evidence>
<evidence type="ECO:0008006" key="12">
    <source>
        <dbReference type="Google" id="ProtNLM"/>
    </source>
</evidence>
<organism evidence="10 11">
    <name type="scientific">Mobilicoccus caccae</name>
    <dbReference type="NCBI Taxonomy" id="1859295"/>
    <lineage>
        <taxon>Bacteria</taxon>
        <taxon>Bacillati</taxon>
        <taxon>Actinomycetota</taxon>
        <taxon>Actinomycetes</taxon>
        <taxon>Micrococcales</taxon>
        <taxon>Dermatophilaceae</taxon>
        <taxon>Mobilicoccus</taxon>
    </lineage>
</organism>
<evidence type="ECO:0000259" key="9">
    <source>
        <dbReference type="PROSITE" id="PS50885"/>
    </source>
</evidence>
<feature type="transmembrane region" description="Helical" evidence="7">
    <location>
        <begin position="22"/>
        <end position="44"/>
    </location>
</feature>
<accession>A0ABQ6IK70</accession>
<gene>
    <name evidence="10" type="ORF">GCM10025883_03000</name>
</gene>
<dbReference type="PROSITE" id="PS50111">
    <property type="entry name" value="CHEMOTAXIS_TRANSDUC_2"/>
    <property type="match status" value="1"/>
</dbReference>
<evidence type="ECO:0000256" key="7">
    <source>
        <dbReference type="SAM" id="Phobius"/>
    </source>
</evidence>
<dbReference type="PROSITE" id="PS50885">
    <property type="entry name" value="HAMP"/>
    <property type="match status" value="1"/>
</dbReference>
<name>A0ABQ6IK70_9MICO</name>
<evidence type="ECO:0000256" key="1">
    <source>
        <dbReference type="ARBA" id="ARBA00022692"/>
    </source>
</evidence>
<dbReference type="InterPro" id="IPR003660">
    <property type="entry name" value="HAMP_dom"/>
</dbReference>
<dbReference type="PANTHER" id="PTHR32089">
    <property type="entry name" value="METHYL-ACCEPTING CHEMOTAXIS PROTEIN MCPB"/>
    <property type="match status" value="1"/>
</dbReference>
<sequence length="511" mass="53769">MSTSTPAPSPSFLSRVPLATKIVSIGVVGVLGLVLLAVSMWAGSSAMSSAAERREAQATVTENAARLATLDQRLWNTQLLYVLAVNGGRWGAAEASSPQRSAFLEVLRQKQETLAAFPAQHLTPTQSDALVRLREIDADFAAAEQRGAQFYLARNRESGAREIDASRAVLGEGEAVLTALTDAARAEAQAADAEIAAAKDRQRIIGLVTVAVIGTLLALLAILLARSVAGRMRRVQDTLTGMAGGDLTHATGLAPGDEIGDMAAAADASREAMRRTLTEVGSATEEVAAASTRLAANADELDQGASSATADLERVVGSSSDMSRNVSTVAAGTEEMTASIREIAKSATDAAGVAATAVTVADRTNATIAKLGASSAEIGEVIKAITSIAEQTNLLALNATIEAARAGRRARGSRSSRTRSKIWRRRPPRPPRTSVTASRRSSSTPRRPWPPSPRSARSSPRSTTPRPPSPRPWRSRPPPPTRWAATCRTPPAVQRRSPTAWPWSVAPPRPT</sequence>
<feature type="domain" description="Methyl-accepting transducer" evidence="8">
    <location>
        <begin position="283"/>
        <end position="412"/>
    </location>
</feature>
<feature type="compositionally biased region" description="Basic residues" evidence="6">
    <location>
        <begin position="406"/>
        <end position="429"/>
    </location>
</feature>
<feature type="compositionally biased region" description="Low complexity" evidence="6">
    <location>
        <begin position="482"/>
        <end position="491"/>
    </location>
</feature>
<reference evidence="11" key="1">
    <citation type="journal article" date="2019" name="Int. J. Syst. Evol. Microbiol.">
        <title>The Global Catalogue of Microorganisms (GCM) 10K type strain sequencing project: providing services to taxonomists for standard genome sequencing and annotation.</title>
        <authorList>
            <consortium name="The Broad Institute Genomics Platform"/>
            <consortium name="The Broad Institute Genome Sequencing Center for Infectious Disease"/>
            <person name="Wu L."/>
            <person name="Ma J."/>
        </authorList>
    </citation>
    <scope>NUCLEOTIDE SEQUENCE [LARGE SCALE GENOMIC DNA]</scope>
    <source>
        <strain evidence="11">NBRC 113072</strain>
    </source>
</reference>
<dbReference type="Proteomes" id="UP001157126">
    <property type="component" value="Unassembled WGS sequence"/>
</dbReference>
<dbReference type="PANTHER" id="PTHR32089:SF112">
    <property type="entry name" value="LYSOZYME-LIKE PROTEIN-RELATED"/>
    <property type="match status" value="1"/>
</dbReference>
<protein>
    <recommendedName>
        <fullName evidence="12">Methyl-accepting chemotaxis protein</fullName>
    </recommendedName>
</protein>
<keyword evidence="11" id="KW-1185">Reference proteome</keyword>
<keyword evidence="3 5" id="KW-0807">Transducer</keyword>
<evidence type="ECO:0000313" key="11">
    <source>
        <dbReference type="Proteomes" id="UP001157126"/>
    </source>
</evidence>
<evidence type="ECO:0000256" key="4">
    <source>
        <dbReference type="ARBA" id="ARBA00029447"/>
    </source>
</evidence>
<keyword evidence="7" id="KW-0472">Membrane</keyword>
<evidence type="ECO:0000256" key="2">
    <source>
        <dbReference type="ARBA" id="ARBA00022989"/>
    </source>
</evidence>
<evidence type="ECO:0000259" key="8">
    <source>
        <dbReference type="PROSITE" id="PS50111"/>
    </source>
</evidence>